<keyword evidence="2" id="KW-1185">Reference proteome</keyword>
<comment type="caution">
    <text evidence="1">The sequence shown here is derived from an EMBL/GenBank/DDBJ whole genome shotgun (WGS) entry which is preliminary data.</text>
</comment>
<evidence type="ECO:0000313" key="2">
    <source>
        <dbReference type="Proteomes" id="UP000634136"/>
    </source>
</evidence>
<evidence type="ECO:0000313" key="1">
    <source>
        <dbReference type="EMBL" id="KAF7812349.1"/>
    </source>
</evidence>
<organism evidence="1 2">
    <name type="scientific">Senna tora</name>
    <dbReference type="NCBI Taxonomy" id="362788"/>
    <lineage>
        <taxon>Eukaryota</taxon>
        <taxon>Viridiplantae</taxon>
        <taxon>Streptophyta</taxon>
        <taxon>Embryophyta</taxon>
        <taxon>Tracheophyta</taxon>
        <taxon>Spermatophyta</taxon>
        <taxon>Magnoliopsida</taxon>
        <taxon>eudicotyledons</taxon>
        <taxon>Gunneridae</taxon>
        <taxon>Pentapetalae</taxon>
        <taxon>rosids</taxon>
        <taxon>fabids</taxon>
        <taxon>Fabales</taxon>
        <taxon>Fabaceae</taxon>
        <taxon>Caesalpinioideae</taxon>
        <taxon>Cassia clade</taxon>
        <taxon>Senna</taxon>
    </lineage>
</organism>
<accession>A0A834SY97</accession>
<protein>
    <submittedName>
        <fullName evidence="1">Uncharacterized protein</fullName>
    </submittedName>
</protein>
<sequence>MINVPEVAYQEVEICEQYKASIDDEDVNFCGDVGEGDVVEVIETEVDCRHTDESDEYGKRKRESCIVVLMVL</sequence>
<proteinExistence type="predicted"/>
<gene>
    <name evidence="1" type="ORF">G2W53_033325</name>
</gene>
<reference evidence="1" key="1">
    <citation type="submission" date="2020-09" db="EMBL/GenBank/DDBJ databases">
        <title>Genome-Enabled Discovery of Anthraquinone Biosynthesis in Senna tora.</title>
        <authorList>
            <person name="Kang S.-H."/>
            <person name="Pandey R.P."/>
            <person name="Lee C.-M."/>
            <person name="Sim J.-S."/>
            <person name="Jeong J.-T."/>
            <person name="Choi B.-S."/>
            <person name="Jung M."/>
            <person name="Ginzburg D."/>
            <person name="Zhao K."/>
            <person name="Won S.Y."/>
            <person name="Oh T.-J."/>
            <person name="Yu Y."/>
            <person name="Kim N.-H."/>
            <person name="Lee O.R."/>
            <person name="Lee T.-H."/>
            <person name="Bashyal P."/>
            <person name="Kim T.-S."/>
            <person name="Lee W.-H."/>
            <person name="Kawkins C."/>
            <person name="Kim C.-K."/>
            <person name="Kim J.S."/>
            <person name="Ahn B.O."/>
            <person name="Rhee S.Y."/>
            <person name="Sohng J.K."/>
        </authorList>
    </citation>
    <scope>NUCLEOTIDE SEQUENCE</scope>
    <source>
        <tissue evidence="1">Leaf</tissue>
    </source>
</reference>
<dbReference type="EMBL" id="JAAIUW010000010">
    <property type="protein sequence ID" value="KAF7812349.1"/>
    <property type="molecule type" value="Genomic_DNA"/>
</dbReference>
<dbReference type="AlphaFoldDB" id="A0A834SY97"/>
<dbReference type="Proteomes" id="UP000634136">
    <property type="component" value="Unassembled WGS sequence"/>
</dbReference>
<name>A0A834SY97_9FABA</name>